<protein>
    <recommendedName>
        <fullName evidence="2">Helicase ATP-binding domain-containing protein</fullName>
    </recommendedName>
</protein>
<dbReference type="PROSITE" id="PS51192">
    <property type="entry name" value="HELICASE_ATP_BIND_1"/>
    <property type="match status" value="1"/>
</dbReference>
<evidence type="ECO:0000313" key="4">
    <source>
        <dbReference type="Proteomes" id="UP001055125"/>
    </source>
</evidence>
<dbReference type="InterPro" id="IPR026937">
    <property type="entry name" value="SBNO_Helicase_C_dom"/>
</dbReference>
<dbReference type="Pfam" id="PF13872">
    <property type="entry name" value="AAA_34"/>
    <property type="match status" value="1"/>
</dbReference>
<dbReference type="InterPro" id="IPR026741">
    <property type="entry name" value="SNO"/>
</dbReference>
<comment type="similarity">
    <text evidence="1">Belongs to the SBNO family.</text>
</comment>
<reference evidence="3" key="2">
    <citation type="submission" date="2021-08" db="EMBL/GenBank/DDBJ databases">
        <authorList>
            <person name="Tani A."/>
            <person name="Ola A."/>
            <person name="Ogura Y."/>
            <person name="Katsura K."/>
            <person name="Hayashi T."/>
        </authorList>
    </citation>
    <scope>NUCLEOTIDE SEQUENCE</scope>
    <source>
        <strain evidence="3">DSM 19015</strain>
    </source>
</reference>
<dbReference type="InterPro" id="IPR039187">
    <property type="entry name" value="SNO_AAA"/>
</dbReference>
<gene>
    <name evidence="3" type="ORF">OCOJLMKI_1640</name>
</gene>
<organism evidence="3 4">
    <name type="scientific">Methylobacterium iners</name>
    <dbReference type="NCBI Taxonomy" id="418707"/>
    <lineage>
        <taxon>Bacteria</taxon>
        <taxon>Pseudomonadati</taxon>
        <taxon>Pseudomonadota</taxon>
        <taxon>Alphaproteobacteria</taxon>
        <taxon>Hyphomicrobiales</taxon>
        <taxon>Methylobacteriaceae</taxon>
        <taxon>Methylobacterium</taxon>
    </lineage>
</organism>
<reference evidence="3" key="1">
    <citation type="journal article" date="2021" name="Front. Microbiol.">
        <title>Comprehensive Comparative Genomics and Phenotyping of Methylobacterium Species.</title>
        <authorList>
            <person name="Alessa O."/>
            <person name="Ogura Y."/>
            <person name="Fujitani Y."/>
            <person name="Takami H."/>
            <person name="Hayashi T."/>
            <person name="Sahin N."/>
            <person name="Tani A."/>
        </authorList>
    </citation>
    <scope>NUCLEOTIDE SEQUENCE</scope>
    <source>
        <strain evidence="3">DSM 19015</strain>
    </source>
</reference>
<dbReference type="SUPFAM" id="SSF53335">
    <property type="entry name" value="S-adenosyl-L-methionine-dependent methyltransferases"/>
    <property type="match status" value="1"/>
</dbReference>
<dbReference type="Gene3D" id="3.40.50.300">
    <property type="entry name" value="P-loop containing nucleotide triphosphate hydrolases"/>
    <property type="match status" value="1"/>
</dbReference>
<accession>A0ABQ4RW70</accession>
<dbReference type="PANTHER" id="PTHR12706:SF30">
    <property type="entry name" value="PROTEIN STRAWBERRY NOTCH-RELATED"/>
    <property type="match status" value="1"/>
</dbReference>
<dbReference type="SUPFAM" id="SSF52540">
    <property type="entry name" value="P-loop containing nucleoside triphosphate hydrolases"/>
    <property type="match status" value="1"/>
</dbReference>
<evidence type="ECO:0000259" key="2">
    <source>
        <dbReference type="PROSITE" id="PS51192"/>
    </source>
</evidence>
<evidence type="ECO:0000256" key="1">
    <source>
        <dbReference type="ARBA" id="ARBA00006992"/>
    </source>
</evidence>
<comment type="caution">
    <text evidence="3">The sequence shown here is derived from an EMBL/GenBank/DDBJ whole genome shotgun (WGS) entry which is preliminary data.</text>
</comment>
<sequence>MTALPSSAAAPVAAAPPHVSRTDRAAAIVAAGRHLGSHLERGEPIDAVALRSAMETAFGASDAAGAWAWKLAYEAGEVATVLFLRKYGRALFRAAPSPAARLVLLSKIAGLLPAHTRRSEETLTRQQFSTPLPMGLAALTAAAITPGDRILEPSAGTGLLAILAEIAGGVLTLNELAQTRAGILASLFPATPLTRFDAAQIDDHLDPDVVPSVVLMNPPFSVLANVSGRMSDAVLCHVASALARLAPGGRLVTITGAGFSPEASAWRDAFIRLQAQGTVVFTTAVDGTVFARHGTTIDTRLTVIDKRPADEPTHFPAAAGMAPDLPTLLAWISERVPPRLPIAVPPLPPSTPIVGGRPAGVPPGAATFHRPALARAVVELKGAELVYETVDGKPDAKGRLTEALYETYALQAIHIPSAQPHPTKLVQSAAMASVAPPKPSHRPLLPATVVADGLLSDAQLETVIYAGDAHAAHLTGSWTVDPTFDTVAAASEDAANAVRFRRGFMVGDGTGTGKGRQVAGILLDNWLSGRRKAVWVSKSDTLIEDAQRDWSALGQERLLVTPLSRFPQGKPIALSEGILFTTYATLRSDERGEKVSRVRQIVDWLGAGFDGVIVFDESHAMQNAAGGKGERGDVAASQQGRAGLRLQHALPDARVLYVSATGATTVNNLAYAQRLGLWGGADFPFATRTEFVQAIEAGGVAAMEVLACDLRALGLYTARSLSYEGVAYDLVEHALTPEQTATYDAYAGAFAIIHTNLDAAMQAANITGTSGTLNAQAKSAARSAFESTKQRFFGHLLTSMKTPTLIRAIERDLAAGHAAVVQIVSTGEALTERRLAEIPPEEWDDLSIDVTPREYVLGYLQHAFPVQLYEPFSDSEGNLSSRPVARDGQPVFCREAVARRDALIERLAALDAVPSALDAIVQHFGTDTVAEVTGRSRRIARKRSANGIDRLAVESRAGGANLAETAAFMDDVKRILVFSEAGGTGRSYHADLTAKNRRLRVHYLLEPGWKADAAIQGLGRTNRTNQAQPPLFRPVATDVKAEKRFLSTIARRLDTLGAITRGARQTGGQGLFRPADNLESAYARDALRHLYGLIVLGKVEGCTLDTFESTAGLRLTGETGGLLDELPPITTFLNRLLALTISLQNVLFEAFEGLLAARIEGAIASGSYDVGLETLQAESFTVTGTHVIHVHPGTGAETRLLTIAQRERNKPVTLVDALGRLDDPRARLLLNERSGRAAVQVPAPGIMLEDGSIERRIRLIRPMETQGLPERMMAETHWVEVGPEAFAAAWKAELAEVPPFTDSTLHMVAGLLLPIWKRLPTESTRVYRLQTDTGARIVGRRVSPAWAASVLASQGGITLSAKEAHAALLDGRTVLDLAGGLQLRRVRVMGVHRIELCGFTEPMRDRLRAQGLFGEIIAWKLRFFVPVDAGGIGVMARVLEAHDIIRVADREVA</sequence>
<proteinExistence type="inferred from homology"/>
<dbReference type="EMBL" id="BPQP01000023">
    <property type="protein sequence ID" value="GJD94438.1"/>
    <property type="molecule type" value="Genomic_DNA"/>
</dbReference>
<evidence type="ECO:0000313" key="3">
    <source>
        <dbReference type="EMBL" id="GJD94438.1"/>
    </source>
</evidence>
<dbReference type="InterPro" id="IPR029063">
    <property type="entry name" value="SAM-dependent_MTases_sf"/>
</dbReference>
<feature type="domain" description="Helicase ATP-binding" evidence="2">
    <location>
        <begin position="495"/>
        <end position="661"/>
    </location>
</feature>
<dbReference type="Gene3D" id="3.40.50.150">
    <property type="entry name" value="Vaccinia Virus protein VP39"/>
    <property type="match status" value="1"/>
</dbReference>
<name>A0ABQ4RW70_9HYPH</name>
<dbReference type="Proteomes" id="UP001055125">
    <property type="component" value="Unassembled WGS sequence"/>
</dbReference>
<keyword evidence="4" id="KW-1185">Reference proteome</keyword>
<dbReference type="InterPro" id="IPR014001">
    <property type="entry name" value="Helicase_ATP-bd"/>
</dbReference>
<dbReference type="InterPro" id="IPR027417">
    <property type="entry name" value="P-loop_NTPase"/>
</dbReference>
<dbReference type="Pfam" id="PF13871">
    <property type="entry name" value="Helicase_C_4"/>
    <property type="match status" value="1"/>
</dbReference>
<dbReference type="PANTHER" id="PTHR12706">
    <property type="entry name" value="STRAWBERRY NOTCH-RELATED"/>
    <property type="match status" value="1"/>
</dbReference>
<dbReference type="RefSeq" id="WP_238243615.1">
    <property type="nucleotide sequence ID" value="NZ_BPQP01000023.1"/>
</dbReference>